<keyword evidence="4 7" id="KW-1133">Transmembrane helix</keyword>
<evidence type="ECO:0000256" key="2">
    <source>
        <dbReference type="ARBA" id="ARBA00022448"/>
    </source>
</evidence>
<accession>J7S5H0</accession>
<feature type="region of interest" description="Disordered" evidence="6">
    <location>
        <begin position="1"/>
        <end position="23"/>
    </location>
</feature>
<keyword evidence="2" id="KW-0813">Transport</keyword>
<dbReference type="GO" id="GO:0016020">
    <property type="term" value="C:membrane"/>
    <property type="evidence" value="ECO:0007669"/>
    <property type="project" value="UniProtKB-SubCell"/>
</dbReference>
<protein>
    <recommendedName>
        <fullName evidence="8">Major facilitator superfamily (MFS) profile domain-containing protein</fullName>
    </recommendedName>
</protein>
<feature type="transmembrane region" description="Helical" evidence="7">
    <location>
        <begin position="383"/>
        <end position="409"/>
    </location>
</feature>
<reference evidence="9 10" key="1">
    <citation type="journal article" date="2012" name="Appl. Environ. Microbiol.">
        <title>Short-read sequencing for genomic analysis of the brown rot fungus Fibroporia radiculosa.</title>
        <authorList>
            <person name="Tang J.D."/>
            <person name="Perkins A.D."/>
            <person name="Sonstegard T.S."/>
            <person name="Schroeder S.G."/>
            <person name="Burgess S.C."/>
            <person name="Diehl S.V."/>
        </authorList>
    </citation>
    <scope>NUCLEOTIDE SEQUENCE [LARGE SCALE GENOMIC DNA]</scope>
    <source>
        <strain evidence="9 10">TFFH 294</strain>
    </source>
</reference>
<dbReference type="PANTHER" id="PTHR23504">
    <property type="entry name" value="MAJOR FACILITATOR SUPERFAMILY DOMAIN-CONTAINING PROTEIN 10"/>
    <property type="match status" value="1"/>
</dbReference>
<feature type="transmembrane region" description="Helical" evidence="7">
    <location>
        <begin position="324"/>
        <end position="341"/>
    </location>
</feature>
<dbReference type="InterPro" id="IPR036259">
    <property type="entry name" value="MFS_trans_sf"/>
</dbReference>
<keyword evidence="5 7" id="KW-0472">Membrane</keyword>
<feature type="transmembrane region" description="Helical" evidence="7">
    <location>
        <begin position="205"/>
        <end position="227"/>
    </location>
</feature>
<feature type="transmembrane region" description="Helical" evidence="7">
    <location>
        <begin position="161"/>
        <end position="184"/>
    </location>
</feature>
<comment type="subcellular location">
    <subcellularLocation>
        <location evidence="1">Membrane</location>
        <topology evidence="1">Multi-pass membrane protein</topology>
    </subcellularLocation>
</comment>
<feature type="transmembrane region" description="Helical" evidence="7">
    <location>
        <begin position="353"/>
        <end position="371"/>
    </location>
</feature>
<feature type="transmembrane region" description="Helical" evidence="7">
    <location>
        <begin position="104"/>
        <end position="126"/>
    </location>
</feature>
<evidence type="ECO:0000256" key="6">
    <source>
        <dbReference type="SAM" id="MobiDB-lite"/>
    </source>
</evidence>
<dbReference type="GeneID" id="24092920"/>
<sequence>MTSSDPGDEETALLHGTDHPKSARTPLPRGQLYILLFLHLAEPFTIHVIAPFAPDLIRSVGITGGDEAKVGYYVGLMYSLFSATQALTVLSWSRLSDRVGRKPVIMTGLLGLALSMYCFGLARTFWALVVSRCLNGALNGNVGVLKSMMAEITDSTNIAQAYAYLPIAWMTGSTLGPMVGGLLAHPHERFPSVFGNVEFLKTHPYFLACAMPATFSIVAFLITLVFLKETVTAPVSILRVLKLRTGQPLHFPGDPQPFVPAPSHPATGEPLPLRALLTPRVVISGGSYALLALMDLSYRTVLPVYLSTPVALGGLALSPQTIGTLLSAYGFAAGVLQLLLFSRLTEWWGPKRVYVAGLACALPVIALCPLMNHIARMGGGGTVLWTLLAVQTIVSVALNFCYGSAFIYITASAPNRASLGAVNGLAQMSVSVARAVGPALANAAFSLSVDVEHHYLYGMLVYVLLGCLTLMALALATLLPETVWGDRREGA</sequence>
<dbReference type="CDD" id="cd17330">
    <property type="entry name" value="MFS_SLC46_TetA_like"/>
    <property type="match status" value="1"/>
</dbReference>
<keyword evidence="3 7" id="KW-0812">Transmembrane</keyword>
<proteinExistence type="predicted"/>
<dbReference type="Pfam" id="PF07690">
    <property type="entry name" value="MFS_1"/>
    <property type="match status" value="1"/>
</dbReference>
<dbReference type="InParanoid" id="J7S5H0"/>
<dbReference type="InterPro" id="IPR001958">
    <property type="entry name" value="Tet-R_TetA/multi-R_MdtG-like"/>
</dbReference>
<keyword evidence="10" id="KW-1185">Reference proteome</keyword>
<evidence type="ECO:0000256" key="7">
    <source>
        <dbReference type="SAM" id="Phobius"/>
    </source>
</evidence>
<dbReference type="PROSITE" id="PS50850">
    <property type="entry name" value="MFS"/>
    <property type="match status" value="1"/>
</dbReference>
<dbReference type="OrthoDB" id="419616at2759"/>
<organism evidence="9 10">
    <name type="scientific">Fibroporia radiculosa</name>
    <dbReference type="NCBI Taxonomy" id="599839"/>
    <lineage>
        <taxon>Eukaryota</taxon>
        <taxon>Fungi</taxon>
        <taxon>Dikarya</taxon>
        <taxon>Basidiomycota</taxon>
        <taxon>Agaricomycotina</taxon>
        <taxon>Agaricomycetes</taxon>
        <taxon>Polyporales</taxon>
        <taxon>Fibroporiaceae</taxon>
        <taxon>Fibroporia</taxon>
    </lineage>
</organism>
<feature type="compositionally biased region" description="Acidic residues" evidence="6">
    <location>
        <begin position="1"/>
        <end position="11"/>
    </location>
</feature>
<evidence type="ECO:0000313" key="9">
    <source>
        <dbReference type="EMBL" id="CCL98009.1"/>
    </source>
</evidence>
<evidence type="ECO:0000256" key="4">
    <source>
        <dbReference type="ARBA" id="ARBA00022989"/>
    </source>
</evidence>
<evidence type="ECO:0000256" key="5">
    <source>
        <dbReference type="ARBA" id="ARBA00023136"/>
    </source>
</evidence>
<dbReference type="GO" id="GO:0022857">
    <property type="term" value="F:transmembrane transporter activity"/>
    <property type="evidence" value="ECO:0007669"/>
    <property type="project" value="InterPro"/>
</dbReference>
<dbReference type="RefSeq" id="XP_012177292.1">
    <property type="nucleotide sequence ID" value="XM_012321902.1"/>
</dbReference>
<evidence type="ECO:0000313" key="10">
    <source>
        <dbReference type="Proteomes" id="UP000006352"/>
    </source>
</evidence>
<evidence type="ECO:0000256" key="3">
    <source>
        <dbReference type="ARBA" id="ARBA00022692"/>
    </source>
</evidence>
<feature type="transmembrane region" description="Helical" evidence="7">
    <location>
        <begin position="70"/>
        <end position="92"/>
    </location>
</feature>
<dbReference type="AlphaFoldDB" id="J7S5H0"/>
<evidence type="ECO:0000256" key="1">
    <source>
        <dbReference type="ARBA" id="ARBA00004141"/>
    </source>
</evidence>
<feature type="domain" description="Major facilitator superfamily (MFS) profile" evidence="8">
    <location>
        <begin position="31"/>
        <end position="483"/>
    </location>
</feature>
<dbReference type="Proteomes" id="UP000006352">
    <property type="component" value="Unassembled WGS sequence"/>
</dbReference>
<name>J7S5H0_9APHY</name>
<dbReference type="EMBL" id="HE796866">
    <property type="protein sequence ID" value="CCL98009.1"/>
    <property type="molecule type" value="Genomic_DNA"/>
</dbReference>
<dbReference type="InterPro" id="IPR011701">
    <property type="entry name" value="MFS"/>
</dbReference>
<dbReference type="InterPro" id="IPR020846">
    <property type="entry name" value="MFS_dom"/>
</dbReference>
<evidence type="ECO:0000259" key="8">
    <source>
        <dbReference type="PROSITE" id="PS50850"/>
    </source>
</evidence>
<dbReference type="SUPFAM" id="SSF103473">
    <property type="entry name" value="MFS general substrate transporter"/>
    <property type="match status" value="1"/>
</dbReference>
<gene>
    <name evidence="9" type="ORF">FIBRA_00002</name>
</gene>
<dbReference type="PRINTS" id="PR01035">
    <property type="entry name" value="TCRTETA"/>
</dbReference>
<feature type="transmembrane region" description="Helical" evidence="7">
    <location>
        <begin position="455"/>
        <end position="479"/>
    </location>
</feature>
<dbReference type="Gene3D" id="1.20.1250.20">
    <property type="entry name" value="MFS general substrate transporter like domains"/>
    <property type="match status" value="1"/>
</dbReference>
<dbReference type="HOGENOM" id="CLU_001265_54_6_1"/>
<dbReference type="PANTHER" id="PTHR23504:SF15">
    <property type="entry name" value="MAJOR FACILITATOR SUPERFAMILY (MFS) PROFILE DOMAIN-CONTAINING PROTEIN"/>
    <property type="match status" value="1"/>
</dbReference>